<keyword evidence="1" id="KW-1133">Transmembrane helix</keyword>
<organism evidence="2 3">
    <name type="scientific">Acinetobacter entericus</name>
    <dbReference type="NCBI Taxonomy" id="2989714"/>
    <lineage>
        <taxon>Bacteria</taxon>
        <taxon>Pseudomonadati</taxon>
        <taxon>Pseudomonadota</taxon>
        <taxon>Gammaproteobacteria</taxon>
        <taxon>Moraxellales</taxon>
        <taxon>Moraxellaceae</taxon>
        <taxon>Acinetobacter</taxon>
    </lineage>
</organism>
<evidence type="ECO:0000313" key="2">
    <source>
        <dbReference type="EMBL" id="MCW8041022.1"/>
    </source>
</evidence>
<sequence length="221" mass="25608">MANNPSQQILKGRLTFIFALSAFLMSLYLVSGNISEFFKLGDWKIPDWLIFAQLLVFFASAYIAYSTIHSSRSTSRERATLDTILDDNKDDNLAHSKNIVLMFNEDPGAYYDKHKKDGQRDLAHLFCVAHHNLTNDEAEIRAHFLKVLNRYEFYAIGINKGLFDEELFKRMYCSTMLKFWGVVNPSVSQLREFAKKDTLFKDFEALAIRWKANPLKSEDIK</sequence>
<keyword evidence="1" id="KW-0472">Membrane</keyword>
<name>A0ABT3NN82_9GAMM</name>
<dbReference type="RefSeq" id="WP_265466105.1">
    <property type="nucleotide sequence ID" value="NZ_JAPEQW010000043.1"/>
</dbReference>
<accession>A0ABT3NN82</accession>
<feature type="transmembrane region" description="Helical" evidence="1">
    <location>
        <begin position="50"/>
        <end position="68"/>
    </location>
</feature>
<keyword evidence="1" id="KW-0812">Transmembrane</keyword>
<dbReference type="Pfam" id="PF15956">
    <property type="entry name" value="DUF4760"/>
    <property type="match status" value="1"/>
</dbReference>
<reference evidence="2 3" key="1">
    <citation type="submission" date="2022-11" db="EMBL/GenBank/DDBJ databases">
        <title>Acinetobacter entericus sp. nov., isolated from the gut of the plastic-eating larvae of the Coleoptera insect Zophobas atratus.</title>
        <authorList>
            <person name="Dong X."/>
            <person name="Yang Y."/>
        </authorList>
    </citation>
    <scope>NUCLEOTIDE SEQUENCE [LARGE SCALE GENOMIC DNA]</scope>
    <source>
        <strain evidence="2 3">BIT-DXN8</strain>
    </source>
</reference>
<feature type="transmembrane region" description="Helical" evidence="1">
    <location>
        <begin position="12"/>
        <end position="30"/>
    </location>
</feature>
<evidence type="ECO:0000256" key="1">
    <source>
        <dbReference type="SAM" id="Phobius"/>
    </source>
</evidence>
<dbReference type="InterPro" id="IPR031876">
    <property type="entry name" value="DUF4760"/>
</dbReference>
<dbReference type="Proteomes" id="UP001209682">
    <property type="component" value="Unassembled WGS sequence"/>
</dbReference>
<keyword evidence="3" id="KW-1185">Reference proteome</keyword>
<evidence type="ECO:0000313" key="3">
    <source>
        <dbReference type="Proteomes" id="UP001209682"/>
    </source>
</evidence>
<proteinExistence type="predicted"/>
<comment type="caution">
    <text evidence="2">The sequence shown here is derived from an EMBL/GenBank/DDBJ whole genome shotgun (WGS) entry which is preliminary data.</text>
</comment>
<dbReference type="EMBL" id="JAPEQW010000043">
    <property type="protein sequence ID" value="MCW8041022.1"/>
    <property type="molecule type" value="Genomic_DNA"/>
</dbReference>
<protein>
    <submittedName>
        <fullName evidence="2">DUF4760 domain-containing protein</fullName>
    </submittedName>
</protein>
<gene>
    <name evidence="2" type="ORF">OKC24_18000</name>
</gene>